<dbReference type="SUPFAM" id="SSF52794">
    <property type="entry name" value="PTS system IIB component-like"/>
    <property type="match status" value="1"/>
</dbReference>
<feature type="transmembrane region" description="Helical" evidence="12">
    <location>
        <begin position="202"/>
        <end position="220"/>
    </location>
</feature>
<evidence type="ECO:0000256" key="6">
    <source>
        <dbReference type="ARBA" id="ARBA00022679"/>
    </source>
</evidence>
<feature type="transmembrane region" description="Helical" evidence="12">
    <location>
        <begin position="138"/>
        <end position="158"/>
    </location>
</feature>
<feature type="domain" description="PTS EIIC type-2" evidence="14">
    <location>
        <begin position="130"/>
        <end position="483"/>
    </location>
</feature>
<dbReference type="Gene3D" id="3.40.50.2300">
    <property type="match status" value="1"/>
</dbReference>
<keyword evidence="4" id="KW-0597">Phosphoprotein</keyword>
<dbReference type="InterPro" id="IPR006327">
    <property type="entry name" value="PTS_IIC_fruc"/>
</dbReference>
<dbReference type="InterPro" id="IPR003353">
    <property type="entry name" value="PTS_IIB_fruc"/>
</dbReference>
<dbReference type="PROSITE" id="PS51099">
    <property type="entry name" value="PTS_EIIB_TYPE_2"/>
    <property type="match status" value="1"/>
</dbReference>
<keyword evidence="9" id="KW-0418">Kinase</keyword>
<sequence>MKLVAVTSCPTGIAHTYMAAEALEQAAKAAGHEILVETQGAAGSEPLPAGRIADAEAVVFAADVEVRDKERFAGKPVVTADVKRGINNAAGLIEEAVAAAKSRPDTVKSVAPGPAPGTKVDPGAGFGTRLRQWLMTGVSYMIPFVAAGGILTALSFIIGGAKVGAVVGGGTFEGVHYPGVTDMSQLLHTAGVAGVMFELGSLAFKMMVPILAGFIAFAMADRPGIAPGVVGGLAAVAINAGFLGGLVAGLLAGTVTAALKKLKVPRGVAGVMPVVVIPLISVFAVGFLMLVVVGQPIAAAQTGMTHWLNGLSGTNAWMLGGLLGLMMGFDMGGPVNKVAYSFGLAALASGNLTIMAAVMAAGMTPPLGLALATVLRRKLFTRAEQQAGQAAWLLGLSFITEGAIPFAAGDPLRVIPSLMAGSAVTGSLSVTLGATSRAPHGGIWVIGLIGHPLGYLVAIVAGSLVTTLCVIVAKHVGAARTNAVSPSETAADARPVTA</sequence>
<evidence type="ECO:0000256" key="5">
    <source>
        <dbReference type="ARBA" id="ARBA00022597"/>
    </source>
</evidence>
<dbReference type="Pfam" id="PF02302">
    <property type="entry name" value="PTS_IIB"/>
    <property type="match status" value="1"/>
</dbReference>
<comment type="subcellular location">
    <subcellularLocation>
        <location evidence="1">Cell inner membrane</location>
        <topology evidence="1">Multi-pass membrane protein</topology>
    </subcellularLocation>
</comment>
<dbReference type="EMBL" id="JAAXLS010000042">
    <property type="protein sequence ID" value="NKQ57782.1"/>
    <property type="molecule type" value="Genomic_DNA"/>
</dbReference>
<keyword evidence="11 12" id="KW-0472">Membrane</keyword>
<dbReference type="Proteomes" id="UP000715441">
    <property type="component" value="Unassembled WGS sequence"/>
</dbReference>
<evidence type="ECO:0000256" key="9">
    <source>
        <dbReference type="ARBA" id="ARBA00022777"/>
    </source>
</evidence>
<keyword evidence="16" id="KW-1185">Reference proteome</keyword>
<evidence type="ECO:0000256" key="12">
    <source>
        <dbReference type="SAM" id="Phobius"/>
    </source>
</evidence>
<dbReference type="InterPro" id="IPR050864">
    <property type="entry name" value="Bacterial_PTS_Sugar_Transport"/>
</dbReference>
<feature type="transmembrane region" description="Helical" evidence="12">
    <location>
        <begin position="387"/>
        <end position="408"/>
    </location>
</feature>
<comment type="caution">
    <text evidence="15">The sequence shown here is derived from an EMBL/GenBank/DDBJ whole genome shotgun (WGS) entry which is preliminary data.</text>
</comment>
<keyword evidence="10 12" id="KW-1133">Transmembrane helix</keyword>
<dbReference type="InterPro" id="IPR036095">
    <property type="entry name" value="PTS_EIIB-like_sf"/>
</dbReference>
<organism evidence="15 16">
    <name type="scientific">Amycolatopsis acididurans</name>
    <dbReference type="NCBI Taxonomy" id="2724524"/>
    <lineage>
        <taxon>Bacteria</taxon>
        <taxon>Bacillati</taxon>
        <taxon>Actinomycetota</taxon>
        <taxon>Actinomycetes</taxon>
        <taxon>Pseudonocardiales</taxon>
        <taxon>Pseudonocardiaceae</taxon>
        <taxon>Amycolatopsis</taxon>
    </lineage>
</organism>
<dbReference type="PROSITE" id="PS51104">
    <property type="entry name" value="PTS_EIIC_TYPE_2"/>
    <property type="match status" value="1"/>
</dbReference>
<evidence type="ECO:0000256" key="4">
    <source>
        <dbReference type="ARBA" id="ARBA00022553"/>
    </source>
</evidence>
<keyword evidence="3" id="KW-1003">Cell membrane</keyword>
<dbReference type="NCBIfam" id="TIGR01427">
    <property type="entry name" value="PTS_IIC_fructo"/>
    <property type="match status" value="1"/>
</dbReference>
<dbReference type="Pfam" id="PF02378">
    <property type="entry name" value="PTS_EIIC"/>
    <property type="match status" value="1"/>
</dbReference>
<keyword evidence="8 12" id="KW-0812">Transmembrane</keyword>
<feature type="transmembrane region" description="Helical" evidence="12">
    <location>
        <begin position="232"/>
        <end position="259"/>
    </location>
</feature>
<evidence type="ECO:0000256" key="11">
    <source>
        <dbReference type="ARBA" id="ARBA00023136"/>
    </source>
</evidence>
<gene>
    <name evidence="15" type="ORF">HFP15_33470</name>
</gene>
<dbReference type="InterPro" id="IPR013011">
    <property type="entry name" value="PTS_EIIB_2"/>
</dbReference>
<evidence type="ECO:0000313" key="16">
    <source>
        <dbReference type="Proteomes" id="UP000715441"/>
    </source>
</evidence>
<feature type="transmembrane region" description="Helical" evidence="12">
    <location>
        <begin position="352"/>
        <end position="375"/>
    </location>
</feature>
<dbReference type="InterPro" id="IPR013014">
    <property type="entry name" value="PTS_EIIC_2"/>
</dbReference>
<evidence type="ECO:0000256" key="3">
    <source>
        <dbReference type="ARBA" id="ARBA00022475"/>
    </source>
</evidence>
<keyword evidence="7" id="KW-0598">Phosphotransferase system</keyword>
<evidence type="ECO:0000256" key="7">
    <source>
        <dbReference type="ARBA" id="ARBA00022683"/>
    </source>
</evidence>
<protein>
    <submittedName>
        <fullName evidence="15">PTS fructose transporter subunit IIBC</fullName>
    </submittedName>
</protein>
<evidence type="ECO:0000256" key="10">
    <source>
        <dbReference type="ARBA" id="ARBA00022989"/>
    </source>
</evidence>
<feature type="domain" description="PTS EIIB type-2" evidence="13">
    <location>
        <begin position="1"/>
        <end position="98"/>
    </location>
</feature>
<dbReference type="PANTHER" id="PTHR30505">
    <property type="entry name" value="FRUCTOSE-LIKE PERMEASE"/>
    <property type="match status" value="1"/>
</dbReference>
<dbReference type="InterPro" id="IPR003352">
    <property type="entry name" value="PTS_EIIC"/>
</dbReference>
<feature type="transmembrane region" description="Helical" evidence="12">
    <location>
        <begin position="271"/>
        <end position="293"/>
    </location>
</feature>
<evidence type="ECO:0000259" key="14">
    <source>
        <dbReference type="PROSITE" id="PS51104"/>
    </source>
</evidence>
<feature type="transmembrane region" description="Helical" evidence="12">
    <location>
        <begin position="453"/>
        <end position="473"/>
    </location>
</feature>
<evidence type="ECO:0000256" key="2">
    <source>
        <dbReference type="ARBA" id="ARBA00022448"/>
    </source>
</evidence>
<evidence type="ECO:0000313" key="15">
    <source>
        <dbReference type="EMBL" id="NKQ57782.1"/>
    </source>
</evidence>
<dbReference type="RefSeq" id="WP_168520983.1">
    <property type="nucleotide sequence ID" value="NZ_JAAXLS010000042.1"/>
</dbReference>
<dbReference type="NCBIfam" id="TIGR00829">
    <property type="entry name" value="FRU"/>
    <property type="match status" value="1"/>
</dbReference>
<accession>A0ABX1JDB4</accession>
<reference evidence="15 16" key="1">
    <citation type="submission" date="2020-04" db="EMBL/GenBank/DDBJ databases">
        <title>Novel species.</title>
        <authorList>
            <person name="Teo W.F.A."/>
            <person name="Lipun K."/>
            <person name="Srisuk N."/>
            <person name="Duangmal K."/>
        </authorList>
    </citation>
    <scope>NUCLEOTIDE SEQUENCE [LARGE SCALE GENOMIC DNA]</scope>
    <source>
        <strain evidence="15 16">K13G38</strain>
    </source>
</reference>
<proteinExistence type="predicted"/>
<dbReference type="CDD" id="cd05569">
    <property type="entry name" value="PTS_IIB_fructose"/>
    <property type="match status" value="1"/>
</dbReference>
<feature type="transmembrane region" description="Helical" evidence="12">
    <location>
        <begin position="314"/>
        <end position="332"/>
    </location>
</feature>
<name>A0ABX1JDB4_9PSEU</name>
<dbReference type="PANTHER" id="PTHR30505:SF0">
    <property type="entry name" value="FRUCTOSE-LIKE PTS SYSTEM EIIBC COMPONENT-RELATED"/>
    <property type="match status" value="1"/>
</dbReference>
<evidence type="ECO:0000256" key="1">
    <source>
        <dbReference type="ARBA" id="ARBA00004429"/>
    </source>
</evidence>
<keyword evidence="6" id="KW-0808">Transferase</keyword>
<evidence type="ECO:0000259" key="13">
    <source>
        <dbReference type="PROSITE" id="PS51099"/>
    </source>
</evidence>
<evidence type="ECO:0000256" key="8">
    <source>
        <dbReference type="ARBA" id="ARBA00022692"/>
    </source>
</evidence>
<keyword evidence="5" id="KW-0762">Sugar transport</keyword>
<dbReference type="InterPro" id="IPR003501">
    <property type="entry name" value="PTS_EIIB_2/3"/>
</dbReference>
<keyword evidence="2" id="KW-0813">Transport</keyword>